<protein>
    <submittedName>
        <fullName evidence="1">Uncharacterized protein</fullName>
    </submittedName>
</protein>
<name>A0AA89C4G6_PINIB</name>
<evidence type="ECO:0000313" key="1">
    <source>
        <dbReference type="EMBL" id="KAK3108609.1"/>
    </source>
</evidence>
<reference evidence="1" key="1">
    <citation type="submission" date="2019-08" db="EMBL/GenBank/DDBJ databases">
        <title>The improved chromosome-level genome for the pearl oyster Pinctada fucata martensii using PacBio sequencing and Hi-C.</title>
        <authorList>
            <person name="Zheng Z."/>
        </authorList>
    </citation>
    <scope>NUCLEOTIDE SEQUENCE</scope>
    <source>
        <strain evidence="1">ZZ-2019</strain>
        <tissue evidence="1">Adductor muscle</tissue>
    </source>
</reference>
<keyword evidence="2" id="KW-1185">Reference proteome</keyword>
<dbReference type="Proteomes" id="UP001186944">
    <property type="component" value="Unassembled WGS sequence"/>
</dbReference>
<gene>
    <name evidence="1" type="ORF">FSP39_011827</name>
</gene>
<evidence type="ECO:0000313" key="2">
    <source>
        <dbReference type="Proteomes" id="UP001186944"/>
    </source>
</evidence>
<comment type="caution">
    <text evidence="1">The sequence shown here is derived from an EMBL/GenBank/DDBJ whole genome shotgun (WGS) entry which is preliminary data.</text>
</comment>
<dbReference type="EMBL" id="VSWD01000001">
    <property type="protein sequence ID" value="KAK3108609.1"/>
    <property type="molecule type" value="Genomic_DNA"/>
</dbReference>
<sequence length="339" mass="39866">MSASHRFDLPSEASLWRNNHLKNLEMFYNERCIPITEMIGSLNSLYVRESRSVPNIPEIMSKIMDIIRNIWSYSVDEADLKLSTKHTLEQIDRMKQEFPHKCAEFVQQNADLVEEDYNSIFSDWCSRMKMFLNWSSLCIKRLRDQEVTEGLYTQLFMQFSLICLLQPEIGECYKEQMRIKGVLVSSIPSIRFPKFSDDLTTEFNRTVAVVTIAEIEDISYMRERYHMQNSEAFNVHNILPNELLGQHGAELLIETKKSCFRPKVCGMICVGSKVIFTHLDMTSEHLKAIKGKEEWNDSFRCIIAYSRPYNFMNACDRREMLEMLFWLGYLQSPEFVLMK</sequence>
<proteinExistence type="predicted"/>
<organism evidence="1 2">
    <name type="scientific">Pinctada imbricata</name>
    <name type="common">Atlantic pearl-oyster</name>
    <name type="synonym">Pinctada martensii</name>
    <dbReference type="NCBI Taxonomy" id="66713"/>
    <lineage>
        <taxon>Eukaryota</taxon>
        <taxon>Metazoa</taxon>
        <taxon>Spiralia</taxon>
        <taxon>Lophotrochozoa</taxon>
        <taxon>Mollusca</taxon>
        <taxon>Bivalvia</taxon>
        <taxon>Autobranchia</taxon>
        <taxon>Pteriomorphia</taxon>
        <taxon>Pterioida</taxon>
        <taxon>Pterioidea</taxon>
        <taxon>Pteriidae</taxon>
        <taxon>Pinctada</taxon>
    </lineage>
</organism>
<dbReference type="AlphaFoldDB" id="A0AA89C4G6"/>
<accession>A0AA89C4G6</accession>